<keyword evidence="2" id="KW-0378">Hydrolase</keyword>
<dbReference type="PANTHER" id="PTHR42988:SF2">
    <property type="entry name" value="CYCLIC NUCLEOTIDE PHOSPHODIESTERASE CBUA0032-RELATED"/>
    <property type="match status" value="1"/>
</dbReference>
<sequence length="247" mass="27105">MDQPTVLYHVSDLHFGYEDRAALDWFAAEVDRERPAAVICTGDLTMRGSAREFAAATKWLAQLPVPVSLEPGNHDVPYYHHMLRRLTRPYARYRALEAALESEIALPDLAVVPLKTVARAQFRLNWSKGRVSAGDLDAALQGLAHHAGRRTRLVACHHPLVEADTHATASTRGGKRALAALARAGATAVLSGHVHDPFDKLVELDGQTIRIIGAGTLSQRLRTSRPCFNRLELNANGAMDVQVRTLD</sequence>
<comment type="caution">
    <text evidence="6">The sequence shown here is derived from an EMBL/GenBank/DDBJ whole genome shotgun (WGS) entry which is preliminary data.</text>
</comment>
<keyword evidence="1" id="KW-0479">Metal-binding</keyword>
<dbReference type="RefSeq" id="WP_189538480.1">
    <property type="nucleotide sequence ID" value="NZ_BMZD01000001.1"/>
</dbReference>
<dbReference type="PANTHER" id="PTHR42988">
    <property type="entry name" value="PHOSPHOHYDROLASE"/>
    <property type="match status" value="1"/>
</dbReference>
<gene>
    <name evidence="6" type="ORF">GCM10011617_01120</name>
</gene>
<protein>
    <submittedName>
        <fullName evidence="6">Metallophosphoesterase</fullName>
    </submittedName>
</protein>
<evidence type="ECO:0000256" key="3">
    <source>
        <dbReference type="ARBA" id="ARBA00023004"/>
    </source>
</evidence>
<evidence type="ECO:0000259" key="5">
    <source>
        <dbReference type="Pfam" id="PF00149"/>
    </source>
</evidence>
<organism evidence="6 7">
    <name type="scientific">Novosphingobium arvoryzae</name>
    <dbReference type="NCBI Taxonomy" id="1256514"/>
    <lineage>
        <taxon>Bacteria</taxon>
        <taxon>Pseudomonadati</taxon>
        <taxon>Pseudomonadota</taxon>
        <taxon>Alphaproteobacteria</taxon>
        <taxon>Sphingomonadales</taxon>
        <taxon>Sphingomonadaceae</taxon>
        <taxon>Novosphingobium</taxon>
    </lineage>
</organism>
<keyword evidence="7" id="KW-1185">Reference proteome</keyword>
<feature type="domain" description="Calcineurin-like phosphoesterase" evidence="5">
    <location>
        <begin position="7"/>
        <end position="197"/>
    </location>
</feature>
<dbReference type="SUPFAM" id="SSF56300">
    <property type="entry name" value="Metallo-dependent phosphatases"/>
    <property type="match status" value="1"/>
</dbReference>
<accession>A0A918R687</accession>
<keyword evidence="3" id="KW-0408">Iron</keyword>
<dbReference type="InterPro" id="IPR050884">
    <property type="entry name" value="CNP_phosphodiesterase-III"/>
</dbReference>
<dbReference type="Pfam" id="PF00149">
    <property type="entry name" value="Metallophos"/>
    <property type="match status" value="1"/>
</dbReference>
<dbReference type="InterPro" id="IPR029052">
    <property type="entry name" value="Metallo-depent_PP-like"/>
</dbReference>
<dbReference type="InterPro" id="IPR004843">
    <property type="entry name" value="Calcineurin-like_PHP"/>
</dbReference>
<dbReference type="GO" id="GO:0016787">
    <property type="term" value="F:hydrolase activity"/>
    <property type="evidence" value="ECO:0007669"/>
    <property type="project" value="UniProtKB-KW"/>
</dbReference>
<comment type="similarity">
    <text evidence="4">Belongs to the cyclic nucleotide phosphodiesterase class-III family.</text>
</comment>
<evidence type="ECO:0000256" key="2">
    <source>
        <dbReference type="ARBA" id="ARBA00022801"/>
    </source>
</evidence>
<dbReference type="EMBL" id="BMZD01000001">
    <property type="protein sequence ID" value="GGZ86346.1"/>
    <property type="molecule type" value="Genomic_DNA"/>
</dbReference>
<name>A0A918R687_9SPHN</name>
<dbReference type="AlphaFoldDB" id="A0A918R687"/>
<dbReference type="Gene3D" id="3.60.21.10">
    <property type="match status" value="1"/>
</dbReference>
<evidence type="ECO:0000313" key="7">
    <source>
        <dbReference type="Proteomes" id="UP000634139"/>
    </source>
</evidence>
<reference evidence="6" key="1">
    <citation type="journal article" date="2014" name="Int. J. Syst. Evol. Microbiol.">
        <title>Complete genome sequence of Corynebacterium casei LMG S-19264T (=DSM 44701T), isolated from a smear-ripened cheese.</title>
        <authorList>
            <consortium name="US DOE Joint Genome Institute (JGI-PGF)"/>
            <person name="Walter F."/>
            <person name="Albersmeier A."/>
            <person name="Kalinowski J."/>
            <person name="Ruckert C."/>
        </authorList>
    </citation>
    <scope>NUCLEOTIDE SEQUENCE</scope>
    <source>
        <strain evidence="6">KCTC 32422</strain>
    </source>
</reference>
<evidence type="ECO:0000313" key="6">
    <source>
        <dbReference type="EMBL" id="GGZ86346.1"/>
    </source>
</evidence>
<evidence type="ECO:0000256" key="4">
    <source>
        <dbReference type="ARBA" id="ARBA00025742"/>
    </source>
</evidence>
<evidence type="ECO:0000256" key="1">
    <source>
        <dbReference type="ARBA" id="ARBA00022723"/>
    </source>
</evidence>
<proteinExistence type="inferred from homology"/>
<dbReference type="Proteomes" id="UP000634139">
    <property type="component" value="Unassembled WGS sequence"/>
</dbReference>
<reference evidence="6" key="2">
    <citation type="submission" date="2020-09" db="EMBL/GenBank/DDBJ databases">
        <authorList>
            <person name="Sun Q."/>
            <person name="Kim S."/>
        </authorList>
    </citation>
    <scope>NUCLEOTIDE SEQUENCE</scope>
    <source>
        <strain evidence="6">KCTC 32422</strain>
    </source>
</reference>
<dbReference type="GO" id="GO:0046872">
    <property type="term" value="F:metal ion binding"/>
    <property type="evidence" value="ECO:0007669"/>
    <property type="project" value="UniProtKB-KW"/>
</dbReference>